<keyword evidence="1" id="KW-0472">Membrane</keyword>
<proteinExistence type="predicted"/>
<evidence type="ECO:0000313" key="3">
    <source>
        <dbReference type="Proteomes" id="UP001595681"/>
    </source>
</evidence>
<gene>
    <name evidence="2" type="ORF">ACFOKF_04410</name>
</gene>
<dbReference type="PANTHER" id="PTHR32309">
    <property type="entry name" value="TYROSINE-PROTEIN KINASE"/>
    <property type="match status" value="1"/>
</dbReference>
<keyword evidence="1" id="KW-0812">Transmembrane</keyword>
<evidence type="ECO:0000256" key="1">
    <source>
        <dbReference type="SAM" id="Phobius"/>
    </source>
</evidence>
<name>A0ABV7NDD3_9SPHN</name>
<dbReference type="EMBL" id="JBHRVU010000004">
    <property type="protein sequence ID" value="MFC3440450.1"/>
    <property type="molecule type" value="Genomic_DNA"/>
</dbReference>
<protein>
    <recommendedName>
        <fullName evidence="4">WcbD</fullName>
    </recommendedName>
</protein>
<dbReference type="InterPro" id="IPR050445">
    <property type="entry name" value="Bact_polysacc_biosynth/exp"/>
</dbReference>
<feature type="transmembrane region" description="Helical" evidence="1">
    <location>
        <begin position="15"/>
        <end position="40"/>
    </location>
</feature>
<evidence type="ECO:0008006" key="4">
    <source>
        <dbReference type="Google" id="ProtNLM"/>
    </source>
</evidence>
<organism evidence="2 3">
    <name type="scientific">Sphingobium rhizovicinum</name>
    <dbReference type="NCBI Taxonomy" id="432308"/>
    <lineage>
        <taxon>Bacteria</taxon>
        <taxon>Pseudomonadati</taxon>
        <taxon>Pseudomonadota</taxon>
        <taxon>Alphaproteobacteria</taxon>
        <taxon>Sphingomonadales</taxon>
        <taxon>Sphingomonadaceae</taxon>
        <taxon>Sphingobium</taxon>
    </lineage>
</organism>
<reference evidence="3" key="1">
    <citation type="journal article" date="2019" name="Int. J. Syst. Evol. Microbiol.">
        <title>The Global Catalogue of Microorganisms (GCM) 10K type strain sequencing project: providing services to taxonomists for standard genome sequencing and annotation.</title>
        <authorList>
            <consortium name="The Broad Institute Genomics Platform"/>
            <consortium name="The Broad Institute Genome Sequencing Center for Infectious Disease"/>
            <person name="Wu L."/>
            <person name="Ma J."/>
        </authorList>
    </citation>
    <scope>NUCLEOTIDE SEQUENCE [LARGE SCALE GENOMIC DNA]</scope>
    <source>
        <strain evidence="3">CCM 7491</strain>
    </source>
</reference>
<feature type="transmembrane region" description="Helical" evidence="1">
    <location>
        <begin position="344"/>
        <end position="365"/>
    </location>
</feature>
<sequence length="370" mass="40808">MSNITEKLSGLKNPLFLATVVVPTIVATLYFGLFASDVYISESRFVVRSPDKGGGAAGLGMLLKASGFSNDNSEAYVTRDYILSRDALKAVNGDGLVARAYGNHGVSIFNRFNPMGEGAANERLFRFYRDKLEVSNDAASSITTLRVRAFSPKEAEQINERLLQRAEDLVNRLNQRGRTDLIDYGNKELEEAKLVARNAAVALSNYRNRSGVVDPERQATVQLQMISKLQDELIATKTELVQLRAFTPQNPQIPVLTARVSQLGQEIDAQMGQVAGNRTSLAATAAEYQRLQLESEIADKQLGAAIATLQESRNEARRKRAYIERIAEPSMPDSPDEPRRLRGIISTLVVGLIIWGILTMLTAGIREHKD</sequence>
<keyword evidence="1" id="KW-1133">Transmembrane helix</keyword>
<dbReference type="Proteomes" id="UP001595681">
    <property type="component" value="Unassembled WGS sequence"/>
</dbReference>
<keyword evidence="3" id="KW-1185">Reference proteome</keyword>
<evidence type="ECO:0000313" key="2">
    <source>
        <dbReference type="EMBL" id="MFC3440450.1"/>
    </source>
</evidence>
<accession>A0ABV7NDD3</accession>
<dbReference type="PANTHER" id="PTHR32309:SF13">
    <property type="entry name" value="FERRIC ENTEROBACTIN TRANSPORT PROTEIN FEPE"/>
    <property type="match status" value="1"/>
</dbReference>
<comment type="caution">
    <text evidence="2">The sequence shown here is derived from an EMBL/GenBank/DDBJ whole genome shotgun (WGS) entry which is preliminary data.</text>
</comment>
<dbReference type="RefSeq" id="WP_380793481.1">
    <property type="nucleotide sequence ID" value="NZ_JBHRVU010000004.1"/>
</dbReference>